<evidence type="ECO:0000259" key="8">
    <source>
        <dbReference type="Pfam" id="PF14293"/>
    </source>
</evidence>
<dbReference type="InterPro" id="IPR025988">
    <property type="entry name" value="YWFCY_dom"/>
</dbReference>
<reference evidence="9 10" key="1">
    <citation type="submission" date="2016-03" db="EMBL/GenBank/DDBJ databases">
        <title>Complete genome sequence of Pedobacter cryoconitis PAMC 27485.</title>
        <authorList>
            <person name="Lee J."/>
            <person name="Kim O.-S."/>
        </authorList>
    </citation>
    <scope>NUCLEOTIDE SEQUENCE [LARGE SCALE GENOMIC DNA]</scope>
    <source>
        <strain evidence="9 10">PAMC 27485</strain>
    </source>
</reference>
<evidence type="ECO:0000256" key="4">
    <source>
        <dbReference type="ARBA" id="ARBA00022989"/>
    </source>
</evidence>
<accession>A0A127VEM5</accession>
<protein>
    <submittedName>
        <fullName evidence="9">Mobilization protein</fullName>
    </submittedName>
</protein>
<comment type="subcellular location">
    <subcellularLocation>
        <location evidence="1">Cell membrane</location>
        <topology evidence="1">Multi-pass membrane protein</topology>
    </subcellularLocation>
</comment>
<dbReference type="PANTHER" id="PTHR37937">
    <property type="entry name" value="CONJUGATIVE TRANSFER: DNA TRANSPORT"/>
    <property type="match status" value="1"/>
</dbReference>
<dbReference type="OrthoDB" id="102453at2"/>
<evidence type="ECO:0000256" key="5">
    <source>
        <dbReference type="ARBA" id="ARBA00023136"/>
    </source>
</evidence>
<gene>
    <name evidence="9" type="ORF">AY601_2908</name>
</gene>
<dbReference type="EMBL" id="CP014504">
    <property type="protein sequence ID" value="AMP99783.1"/>
    <property type="molecule type" value="Genomic_DNA"/>
</dbReference>
<feature type="domain" description="YWFCY" evidence="8">
    <location>
        <begin position="6"/>
        <end position="152"/>
    </location>
</feature>
<sequence>MEETKEQQSLYKFLQFGIYLSVLIEVFLFFYASKFLTQDYTDKFNLRFFVIRLARLPFYHQLIYSKLFTLLLICLVSVGTLSRKNKDLNPKNHIVYPLVAGLIVFFSGILFQGKHTPAIWMGAGWSDLLYIVTAIFGTLLIHIAMDNVSKIISSKLGTDKWNIEGESFMQPIKPIETPYSVNIPMLFYYKKKVHKGFIPLANLFRSLLLISVPGGGKTFSVIIPIIKQFIAKSFTLCIYDIKYPDLAKVAYHHYLLAKQKGKCLDYKFHVINLNEVEKSERVNPWKRKYLNTLADASETAEALVEAMKKGDRSGGSDQFFTQSAINFLAACIYFFSSYENGRYSSPPHVLSFLNLSYDDIFTALFSEPELVPLLSPFKSAYQAKAFDQLEGQVGTLKIFISRLATKETFWVFSGDDFELKISDPKNPSILVLANDPLTQSTNSTCYSLVLNRVTKLVNTKGNLPVGLVIDEAPSLYIFRVEQVLSQARSNLVASVLGIQSLQQFQQQYGKETAATITSVVGNVLSGSVQNKDTLDWLERLFGKVKQEGESLSIDRTKVSVSLSEKLEPLIPAGKIANLRAGEMVGLIASDAVETYTGKYQPSAVNCRVNLDVESIKKEEQSYRSLPIYYDFKGKKEEILRQNFQKINEEVQQVVKQFRIAQTSVGVPQPKGIMKQTFNK</sequence>
<keyword evidence="5 6" id="KW-0472">Membrane</keyword>
<dbReference type="GO" id="GO:0005886">
    <property type="term" value="C:plasma membrane"/>
    <property type="evidence" value="ECO:0007669"/>
    <property type="project" value="UniProtKB-SubCell"/>
</dbReference>
<evidence type="ECO:0000259" key="7">
    <source>
        <dbReference type="Pfam" id="PF12696"/>
    </source>
</evidence>
<evidence type="ECO:0000313" key="9">
    <source>
        <dbReference type="EMBL" id="AMP99783.1"/>
    </source>
</evidence>
<dbReference type="Proteomes" id="UP000071561">
    <property type="component" value="Chromosome"/>
</dbReference>
<dbReference type="InterPro" id="IPR051539">
    <property type="entry name" value="T4SS-coupling_protein"/>
</dbReference>
<dbReference type="PATRIC" id="fig|188932.3.peg.3035"/>
<organism evidence="9 10">
    <name type="scientific">Pedobacter cryoconitis</name>
    <dbReference type="NCBI Taxonomy" id="188932"/>
    <lineage>
        <taxon>Bacteria</taxon>
        <taxon>Pseudomonadati</taxon>
        <taxon>Bacteroidota</taxon>
        <taxon>Sphingobacteriia</taxon>
        <taxon>Sphingobacteriales</taxon>
        <taxon>Sphingobacteriaceae</taxon>
        <taxon>Pedobacter</taxon>
    </lineage>
</organism>
<dbReference type="Pfam" id="PF12696">
    <property type="entry name" value="TraG-D_C"/>
    <property type="match status" value="1"/>
</dbReference>
<feature type="transmembrane region" description="Helical" evidence="6">
    <location>
        <begin position="94"/>
        <end position="113"/>
    </location>
</feature>
<keyword evidence="2" id="KW-1003">Cell membrane</keyword>
<evidence type="ECO:0000256" key="1">
    <source>
        <dbReference type="ARBA" id="ARBA00004651"/>
    </source>
</evidence>
<dbReference type="InterPro" id="IPR032689">
    <property type="entry name" value="TraG-D_C"/>
</dbReference>
<dbReference type="SUPFAM" id="SSF52540">
    <property type="entry name" value="P-loop containing nucleoside triphosphate hydrolases"/>
    <property type="match status" value="1"/>
</dbReference>
<keyword evidence="4 6" id="KW-1133">Transmembrane helix</keyword>
<feature type="transmembrane region" description="Helical" evidence="6">
    <location>
        <begin position="63"/>
        <end position="82"/>
    </location>
</feature>
<dbReference type="Gene3D" id="3.40.50.300">
    <property type="entry name" value="P-loop containing nucleotide triphosphate hydrolases"/>
    <property type="match status" value="1"/>
</dbReference>
<evidence type="ECO:0000256" key="3">
    <source>
        <dbReference type="ARBA" id="ARBA00022692"/>
    </source>
</evidence>
<dbReference type="RefSeq" id="WP_068402249.1">
    <property type="nucleotide sequence ID" value="NZ_CP014504.1"/>
</dbReference>
<feature type="transmembrane region" description="Helical" evidence="6">
    <location>
        <begin position="12"/>
        <end position="32"/>
    </location>
</feature>
<evidence type="ECO:0000256" key="6">
    <source>
        <dbReference type="SAM" id="Phobius"/>
    </source>
</evidence>
<feature type="transmembrane region" description="Helical" evidence="6">
    <location>
        <begin position="128"/>
        <end position="145"/>
    </location>
</feature>
<keyword evidence="10" id="KW-1185">Reference proteome</keyword>
<keyword evidence="3 6" id="KW-0812">Transmembrane</keyword>
<evidence type="ECO:0000256" key="2">
    <source>
        <dbReference type="ARBA" id="ARBA00022475"/>
    </source>
</evidence>
<evidence type="ECO:0000313" key="10">
    <source>
        <dbReference type="Proteomes" id="UP000071561"/>
    </source>
</evidence>
<feature type="domain" description="TraD/TraG TraM recognition site" evidence="7">
    <location>
        <begin position="464"/>
        <end position="578"/>
    </location>
</feature>
<dbReference type="InterPro" id="IPR027417">
    <property type="entry name" value="P-loop_NTPase"/>
</dbReference>
<dbReference type="Pfam" id="PF14293">
    <property type="entry name" value="YWFCY"/>
    <property type="match status" value="1"/>
</dbReference>
<name>A0A127VEM5_9SPHI</name>
<dbReference type="PANTHER" id="PTHR37937:SF1">
    <property type="entry name" value="CONJUGATIVE TRANSFER: DNA TRANSPORT"/>
    <property type="match status" value="1"/>
</dbReference>
<proteinExistence type="predicted"/>
<dbReference type="KEGG" id="pcm:AY601_2908"/>
<dbReference type="AlphaFoldDB" id="A0A127VEM5"/>